<organism evidence="1 2">
    <name type="scientific">Fusarium redolens</name>
    <dbReference type="NCBI Taxonomy" id="48865"/>
    <lineage>
        <taxon>Eukaryota</taxon>
        <taxon>Fungi</taxon>
        <taxon>Dikarya</taxon>
        <taxon>Ascomycota</taxon>
        <taxon>Pezizomycotina</taxon>
        <taxon>Sordariomycetes</taxon>
        <taxon>Hypocreomycetidae</taxon>
        <taxon>Hypocreales</taxon>
        <taxon>Nectriaceae</taxon>
        <taxon>Fusarium</taxon>
        <taxon>Fusarium redolens species complex</taxon>
    </lineage>
</organism>
<dbReference type="EMBL" id="JAGMUX010000052">
    <property type="protein sequence ID" value="KAH7202699.1"/>
    <property type="molecule type" value="Genomic_DNA"/>
</dbReference>
<protein>
    <submittedName>
        <fullName evidence="1">Uncharacterized protein</fullName>
    </submittedName>
</protein>
<comment type="caution">
    <text evidence="1">The sequence shown here is derived from an EMBL/GenBank/DDBJ whole genome shotgun (WGS) entry which is preliminary data.</text>
</comment>
<reference evidence="1" key="1">
    <citation type="journal article" date="2021" name="Nat. Commun.">
        <title>Genetic determinants of endophytism in the Arabidopsis root mycobiome.</title>
        <authorList>
            <person name="Mesny F."/>
            <person name="Miyauchi S."/>
            <person name="Thiergart T."/>
            <person name="Pickel B."/>
            <person name="Atanasova L."/>
            <person name="Karlsson M."/>
            <person name="Huettel B."/>
            <person name="Barry K.W."/>
            <person name="Haridas S."/>
            <person name="Chen C."/>
            <person name="Bauer D."/>
            <person name="Andreopoulos W."/>
            <person name="Pangilinan J."/>
            <person name="LaButti K."/>
            <person name="Riley R."/>
            <person name="Lipzen A."/>
            <person name="Clum A."/>
            <person name="Drula E."/>
            <person name="Henrissat B."/>
            <person name="Kohler A."/>
            <person name="Grigoriev I.V."/>
            <person name="Martin F.M."/>
            <person name="Hacquard S."/>
        </authorList>
    </citation>
    <scope>NUCLEOTIDE SEQUENCE</scope>
    <source>
        <strain evidence="1">MPI-CAGE-AT-0023</strain>
    </source>
</reference>
<proteinExistence type="predicted"/>
<dbReference type="Proteomes" id="UP000720189">
    <property type="component" value="Unassembled WGS sequence"/>
</dbReference>
<dbReference type="GeneID" id="70220981"/>
<keyword evidence="2" id="KW-1185">Reference proteome</keyword>
<name>A0A9P9JJW9_FUSRE</name>
<evidence type="ECO:0000313" key="2">
    <source>
        <dbReference type="Proteomes" id="UP000720189"/>
    </source>
</evidence>
<dbReference type="AlphaFoldDB" id="A0A9P9JJW9"/>
<gene>
    <name evidence="1" type="ORF">BKA55DRAFT_547478</name>
</gene>
<accession>A0A9P9JJW9</accession>
<sequence>MRITFDFSYRSIPDMLRKGDIKEEMENILGSFNSLEAYSHLLFAEMKLLGLGHRDNYFICASVASMRLQSQIDKPPYRFLEAMDSWNVHQERSYDVWSMLYLAIVAGHFEYAKWKIENFPSVLDSAFKKNLFVGLVIGPPHISGASLKDIDYFFEKGLLTEQCDNDLSAIVYIRNLKSFTRQNHTSWQRYLSFKFLLCCGLKALVGSETDFNADRFSHIVMRSLEHGASVDFSVTIDNYLKPPDEIEFYFENMETLQFQPEKVRDSTFEKVDAWLEPEGRKKVTLRQWIESIDLKDKSYIIHLLDRADDSRETPRGDTKEVTPEHSLDELGEFGAASDVITSQNYNEVHESPFFSIASQQDMKILAQRLRHLSGKFKKLSIAVET</sequence>
<evidence type="ECO:0000313" key="1">
    <source>
        <dbReference type="EMBL" id="KAH7202699.1"/>
    </source>
</evidence>
<dbReference type="RefSeq" id="XP_046040646.1">
    <property type="nucleotide sequence ID" value="XM_046191027.1"/>
</dbReference>